<protein>
    <submittedName>
        <fullName evidence="1">Uncharacterized protein</fullName>
    </submittedName>
</protein>
<gene>
    <name evidence="1" type="ORF">R1flu_000967</name>
</gene>
<reference evidence="1 2" key="1">
    <citation type="submission" date="2024-09" db="EMBL/GenBank/DDBJ databases">
        <title>Chromosome-scale assembly of Riccia fluitans.</title>
        <authorList>
            <person name="Paukszto L."/>
            <person name="Sawicki J."/>
            <person name="Karawczyk K."/>
            <person name="Piernik-Szablinska J."/>
            <person name="Szczecinska M."/>
            <person name="Mazdziarz M."/>
        </authorList>
    </citation>
    <scope>NUCLEOTIDE SEQUENCE [LARGE SCALE GENOMIC DNA]</scope>
    <source>
        <strain evidence="1">Rf_01</strain>
        <tissue evidence="1">Aerial parts of the thallus</tissue>
    </source>
</reference>
<sequence length="129" mass="14520">MMISAEYLKNACDELAKLVKLQQSDGAEDMKSSLSKLKTMVGNLMEIHRLSVATKARLLESELDKIISFNYLYFVYANTLQAMLKKVAVTEEGIRLAARSSQHIFITREVIQEAFGLIEGGILFFNNLV</sequence>
<evidence type="ECO:0000313" key="2">
    <source>
        <dbReference type="Proteomes" id="UP001605036"/>
    </source>
</evidence>
<proteinExistence type="predicted"/>
<evidence type="ECO:0000313" key="1">
    <source>
        <dbReference type="EMBL" id="KAL2620762.1"/>
    </source>
</evidence>
<keyword evidence="2" id="KW-1185">Reference proteome</keyword>
<accession>A0ABD1Y540</accession>
<dbReference type="AlphaFoldDB" id="A0ABD1Y540"/>
<comment type="caution">
    <text evidence="1">The sequence shown here is derived from an EMBL/GenBank/DDBJ whole genome shotgun (WGS) entry which is preliminary data.</text>
</comment>
<organism evidence="1 2">
    <name type="scientific">Riccia fluitans</name>
    <dbReference type="NCBI Taxonomy" id="41844"/>
    <lineage>
        <taxon>Eukaryota</taxon>
        <taxon>Viridiplantae</taxon>
        <taxon>Streptophyta</taxon>
        <taxon>Embryophyta</taxon>
        <taxon>Marchantiophyta</taxon>
        <taxon>Marchantiopsida</taxon>
        <taxon>Marchantiidae</taxon>
        <taxon>Marchantiales</taxon>
        <taxon>Ricciaceae</taxon>
        <taxon>Riccia</taxon>
    </lineage>
</organism>
<dbReference type="EMBL" id="JBHFFA010000006">
    <property type="protein sequence ID" value="KAL2620762.1"/>
    <property type="molecule type" value="Genomic_DNA"/>
</dbReference>
<dbReference type="Proteomes" id="UP001605036">
    <property type="component" value="Unassembled WGS sequence"/>
</dbReference>
<name>A0ABD1Y540_9MARC</name>